<dbReference type="Gene3D" id="1.20.1440.230">
    <property type="entry name" value="NADH-ubiquinone oxidoreductase 51kDa subunit, iron-sulphur binding domain"/>
    <property type="match status" value="1"/>
</dbReference>
<dbReference type="OrthoDB" id="3396880at2"/>
<keyword evidence="13" id="KW-1185">Reference proteome</keyword>
<dbReference type="SUPFAM" id="SSF140490">
    <property type="entry name" value="Nqo1C-terminal domain-like"/>
    <property type="match status" value="1"/>
</dbReference>
<proteinExistence type="inferred from homology"/>
<dbReference type="InterPro" id="IPR050837">
    <property type="entry name" value="ComplexI_51kDa_subunit"/>
</dbReference>
<dbReference type="EMBL" id="FOLM01000003">
    <property type="protein sequence ID" value="SFC45844.1"/>
    <property type="molecule type" value="Genomic_DNA"/>
</dbReference>
<dbReference type="Pfam" id="PF13459">
    <property type="entry name" value="Fer4_15"/>
    <property type="match status" value="1"/>
</dbReference>
<dbReference type="InterPro" id="IPR011538">
    <property type="entry name" value="Nuo51_FMN-bd"/>
</dbReference>
<feature type="domain" description="NADH-ubiquinone oxidoreductase 51kDa subunit iron-sulphur binding" evidence="11">
    <location>
        <begin position="329"/>
        <end position="373"/>
    </location>
</feature>
<dbReference type="GO" id="GO:0046872">
    <property type="term" value="F:metal ion binding"/>
    <property type="evidence" value="ECO:0007669"/>
    <property type="project" value="UniProtKB-KW"/>
</dbReference>
<dbReference type="InterPro" id="IPR037207">
    <property type="entry name" value="Nuop51_4Fe4S-bd_sf"/>
</dbReference>
<name>A0A1I1JBB4_9ACTN</name>
<evidence type="ECO:0000256" key="3">
    <source>
        <dbReference type="ARBA" id="ARBA00007523"/>
    </source>
</evidence>
<reference evidence="12 13" key="1">
    <citation type="submission" date="2016-10" db="EMBL/GenBank/DDBJ databases">
        <authorList>
            <person name="de Groot N.N."/>
        </authorList>
    </citation>
    <scope>NUCLEOTIDE SEQUENCE [LARGE SCALE GENOMIC DNA]</scope>
    <source>
        <strain evidence="12 13">CGMCC 4.5739</strain>
    </source>
</reference>
<dbReference type="Gene3D" id="3.10.20.600">
    <property type="match status" value="1"/>
</dbReference>
<dbReference type="GO" id="GO:0003954">
    <property type="term" value="F:NADH dehydrogenase activity"/>
    <property type="evidence" value="ECO:0007669"/>
    <property type="project" value="TreeGrafter"/>
</dbReference>
<gene>
    <name evidence="12" type="ORF">SAMN05421773_103351</name>
</gene>
<keyword evidence="9" id="KW-0411">Iron-sulfur</keyword>
<keyword evidence="8" id="KW-0408">Iron</keyword>
<evidence type="ECO:0000256" key="2">
    <source>
        <dbReference type="ARBA" id="ARBA00001966"/>
    </source>
</evidence>
<evidence type="ECO:0000256" key="8">
    <source>
        <dbReference type="ARBA" id="ARBA00023004"/>
    </source>
</evidence>
<evidence type="ECO:0000256" key="4">
    <source>
        <dbReference type="ARBA" id="ARBA00022485"/>
    </source>
</evidence>
<keyword evidence="5" id="KW-0285">Flavoprotein</keyword>
<accession>A0A1I1JBB4</accession>
<evidence type="ECO:0000256" key="7">
    <source>
        <dbReference type="ARBA" id="ARBA00022723"/>
    </source>
</evidence>
<comment type="cofactor">
    <cofactor evidence="2">
        <name>[4Fe-4S] cluster</name>
        <dbReference type="ChEBI" id="CHEBI:49883"/>
    </cofactor>
</comment>
<dbReference type="Gene3D" id="3.30.70.20">
    <property type="match status" value="1"/>
</dbReference>
<dbReference type="Proteomes" id="UP000199207">
    <property type="component" value="Unassembled WGS sequence"/>
</dbReference>
<dbReference type="Gene3D" id="3.40.50.11540">
    <property type="entry name" value="NADH-ubiquinone oxidoreductase 51kDa subunit"/>
    <property type="match status" value="1"/>
</dbReference>
<dbReference type="SUPFAM" id="SSF142019">
    <property type="entry name" value="Nqo1 FMN-binding domain-like"/>
    <property type="match status" value="1"/>
</dbReference>
<dbReference type="AlphaFoldDB" id="A0A1I1JBB4"/>
<keyword evidence="7" id="KW-0479">Metal-binding</keyword>
<protein>
    <submittedName>
        <fullName evidence="12">NADH:ubiquinone oxidoreductase, NADH-binding subunit (Chain F)</fullName>
    </submittedName>
</protein>
<evidence type="ECO:0000256" key="1">
    <source>
        <dbReference type="ARBA" id="ARBA00001917"/>
    </source>
</evidence>
<dbReference type="Pfam" id="PF10589">
    <property type="entry name" value="NADH_4Fe-4S"/>
    <property type="match status" value="1"/>
</dbReference>
<dbReference type="InterPro" id="IPR019575">
    <property type="entry name" value="Nuop51_4Fe4S-bd"/>
</dbReference>
<dbReference type="Pfam" id="PF01512">
    <property type="entry name" value="Complex1_51K"/>
    <property type="match status" value="1"/>
</dbReference>
<comment type="cofactor">
    <cofactor evidence="1">
        <name>FMN</name>
        <dbReference type="ChEBI" id="CHEBI:58210"/>
    </cofactor>
</comment>
<dbReference type="SUPFAM" id="SSF54862">
    <property type="entry name" value="4Fe-4S ferredoxins"/>
    <property type="match status" value="1"/>
</dbReference>
<evidence type="ECO:0000259" key="11">
    <source>
        <dbReference type="SMART" id="SM00928"/>
    </source>
</evidence>
<evidence type="ECO:0000256" key="9">
    <source>
        <dbReference type="ARBA" id="ARBA00023014"/>
    </source>
</evidence>
<feature type="region of interest" description="Disordered" evidence="10">
    <location>
        <begin position="185"/>
        <end position="211"/>
    </location>
</feature>
<dbReference type="SUPFAM" id="SSF142984">
    <property type="entry name" value="Nqo1 middle domain-like"/>
    <property type="match status" value="1"/>
</dbReference>
<dbReference type="InterPro" id="IPR037225">
    <property type="entry name" value="Nuo51_FMN-bd_sf"/>
</dbReference>
<evidence type="ECO:0000313" key="13">
    <source>
        <dbReference type="Proteomes" id="UP000199207"/>
    </source>
</evidence>
<evidence type="ECO:0000256" key="5">
    <source>
        <dbReference type="ARBA" id="ARBA00022630"/>
    </source>
</evidence>
<sequence>MTLVATGRPGPGTPDRPAEPGTPRLAALGPARLLAGVEGGGRLDRVGHLTVHGTPPRLNLAELIALAENIDLRGRGGAGFPFARKLRAVAGAAARRRAPAAVVVNGTEGEPACLKDKALLRHTPHLVIDGAELAAQALDAREIVFGVTRPDIEESLRKALAERPPAGVPVRVRRLPERFVTGEGSALTRGLDDGPALPAGRKVRTSDSGLGGLPTLLSNTETWAQLSVAARIGALAYRETGLPTEPGTVLLSLAGRLVAEVPAGAPLAEVLRLCGTDAGQGVLVGGYHGGWLSPRAAAVATVSRDSLSALGASLGAGAVVPLPADTCPVGETTRVARWMAEESAGQCGPCFLGLPAIADTLEWVRGAGGRPALDALQQRMASVRRRGACSHPDGTARFVASALDAFPEEFLNHSVGYGCGRPVTGALPLSPDGGRGARGSGGGRSAAVALSGDTGRRLTVDWTLCQGHGLCAGIAPDLVRLDSDGYPAQAAVPVPRAARGQAARAVRRCPALALRITG</sequence>
<dbReference type="PANTHER" id="PTHR11780:SF10">
    <property type="entry name" value="NADH DEHYDROGENASE [UBIQUINONE] FLAVOPROTEIN 1, MITOCHONDRIAL"/>
    <property type="match status" value="1"/>
</dbReference>
<keyword evidence="4" id="KW-0004">4Fe-4S</keyword>
<feature type="region of interest" description="Disordered" evidence="10">
    <location>
        <begin position="1"/>
        <end position="25"/>
    </location>
</feature>
<keyword evidence="6" id="KW-0288">FMN</keyword>
<evidence type="ECO:0000256" key="10">
    <source>
        <dbReference type="SAM" id="MobiDB-lite"/>
    </source>
</evidence>
<dbReference type="SMART" id="SM00928">
    <property type="entry name" value="NADH_4Fe-4S"/>
    <property type="match status" value="1"/>
</dbReference>
<keyword evidence="12" id="KW-0830">Ubiquinone</keyword>
<comment type="similarity">
    <text evidence="3">Belongs to the complex I 51 kDa subunit family.</text>
</comment>
<evidence type="ECO:0000256" key="6">
    <source>
        <dbReference type="ARBA" id="ARBA00022643"/>
    </source>
</evidence>
<dbReference type="GO" id="GO:0051539">
    <property type="term" value="F:4 iron, 4 sulfur cluster binding"/>
    <property type="evidence" value="ECO:0007669"/>
    <property type="project" value="UniProtKB-KW"/>
</dbReference>
<evidence type="ECO:0000313" key="12">
    <source>
        <dbReference type="EMBL" id="SFC45844.1"/>
    </source>
</evidence>
<dbReference type="GO" id="GO:0045333">
    <property type="term" value="P:cellular respiration"/>
    <property type="evidence" value="ECO:0007669"/>
    <property type="project" value="TreeGrafter"/>
</dbReference>
<dbReference type="RefSeq" id="WP_093838155.1">
    <property type="nucleotide sequence ID" value="NZ_FOLM01000003.1"/>
</dbReference>
<organism evidence="12 13">
    <name type="scientific">Streptomyces aidingensis</name>
    <dbReference type="NCBI Taxonomy" id="910347"/>
    <lineage>
        <taxon>Bacteria</taxon>
        <taxon>Bacillati</taxon>
        <taxon>Actinomycetota</taxon>
        <taxon>Actinomycetes</taxon>
        <taxon>Kitasatosporales</taxon>
        <taxon>Streptomycetaceae</taxon>
        <taxon>Streptomyces</taxon>
    </lineage>
</organism>
<dbReference type="PANTHER" id="PTHR11780">
    <property type="entry name" value="NADH-UBIQUINONE OXIDOREDUCTASE FLAVOPROTEIN 1 NDUFV1"/>
    <property type="match status" value="1"/>
</dbReference>
<dbReference type="STRING" id="910347.SAMN05421773_103351"/>